<comment type="caution">
    <text evidence="6">The sequence shown here is derived from an EMBL/GenBank/DDBJ whole genome shotgun (WGS) entry which is preliminary data.</text>
</comment>
<proteinExistence type="predicted"/>
<gene>
    <name evidence="6" type="ORF">D3872_01885</name>
</gene>
<evidence type="ECO:0008006" key="8">
    <source>
        <dbReference type="Google" id="ProtNLM"/>
    </source>
</evidence>
<feature type="transmembrane region" description="Helical" evidence="5">
    <location>
        <begin position="25"/>
        <end position="45"/>
    </location>
</feature>
<keyword evidence="4 5" id="KW-0472">Membrane</keyword>
<evidence type="ECO:0000256" key="2">
    <source>
        <dbReference type="ARBA" id="ARBA00022692"/>
    </source>
</evidence>
<evidence type="ECO:0000256" key="4">
    <source>
        <dbReference type="ARBA" id="ARBA00023136"/>
    </source>
</evidence>
<keyword evidence="3 5" id="KW-1133">Transmembrane helix</keyword>
<feature type="transmembrane region" description="Helical" evidence="5">
    <location>
        <begin position="130"/>
        <end position="151"/>
    </location>
</feature>
<keyword evidence="7" id="KW-1185">Reference proteome</keyword>
<dbReference type="EMBL" id="QYUP01000016">
    <property type="protein sequence ID" value="RJG27039.1"/>
    <property type="molecule type" value="Genomic_DNA"/>
</dbReference>
<keyword evidence="2 5" id="KW-0812">Transmembrane</keyword>
<evidence type="ECO:0000256" key="5">
    <source>
        <dbReference type="SAM" id="Phobius"/>
    </source>
</evidence>
<evidence type="ECO:0000313" key="6">
    <source>
        <dbReference type="EMBL" id="RJG27039.1"/>
    </source>
</evidence>
<evidence type="ECO:0000256" key="3">
    <source>
        <dbReference type="ARBA" id="ARBA00022989"/>
    </source>
</evidence>
<organism evidence="6 7">
    <name type="scientific">Massilia cavernae</name>
    <dbReference type="NCBI Taxonomy" id="2320864"/>
    <lineage>
        <taxon>Bacteria</taxon>
        <taxon>Pseudomonadati</taxon>
        <taxon>Pseudomonadota</taxon>
        <taxon>Betaproteobacteria</taxon>
        <taxon>Burkholderiales</taxon>
        <taxon>Oxalobacteraceae</taxon>
        <taxon>Telluria group</taxon>
        <taxon>Massilia</taxon>
    </lineage>
</organism>
<evidence type="ECO:0000256" key="1">
    <source>
        <dbReference type="ARBA" id="ARBA00004141"/>
    </source>
</evidence>
<reference evidence="6 7" key="1">
    <citation type="submission" date="2018-09" db="EMBL/GenBank/DDBJ databases">
        <authorList>
            <person name="Zhu H."/>
        </authorList>
    </citation>
    <scope>NUCLEOTIDE SEQUENCE [LARGE SCALE GENOMIC DNA]</scope>
    <source>
        <strain evidence="6 7">K1S02-61</strain>
    </source>
</reference>
<feature type="transmembrane region" description="Helical" evidence="5">
    <location>
        <begin position="157"/>
        <end position="175"/>
    </location>
</feature>
<feature type="transmembrane region" description="Helical" evidence="5">
    <location>
        <begin position="205"/>
        <end position="236"/>
    </location>
</feature>
<accession>A0A418Y7S5</accession>
<feature type="transmembrane region" description="Helical" evidence="5">
    <location>
        <begin position="242"/>
        <end position="261"/>
    </location>
</feature>
<feature type="transmembrane region" description="Helical" evidence="5">
    <location>
        <begin position="83"/>
        <end position="109"/>
    </location>
</feature>
<dbReference type="Proteomes" id="UP000284006">
    <property type="component" value="Unassembled WGS sequence"/>
</dbReference>
<dbReference type="RefSeq" id="WP_119809218.1">
    <property type="nucleotide sequence ID" value="NZ_QYUP01000016.1"/>
</dbReference>
<dbReference type="Pfam" id="PF07264">
    <property type="entry name" value="EI24"/>
    <property type="match status" value="1"/>
</dbReference>
<evidence type="ECO:0000313" key="7">
    <source>
        <dbReference type="Proteomes" id="UP000284006"/>
    </source>
</evidence>
<dbReference type="InterPro" id="IPR059112">
    <property type="entry name" value="CysZ/EI24"/>
</dbReference>
<name>A0A418Y7S5_9BURK</name>
<protein>
    <recommendedName>
        <fullName evidence="8">EI24 domain-containing protein</fullName>
    </recommendedName>
</protein>
<dbReference type="AlphaFoldDB" id="A0A418Y7S5"/>
<sequence length="280" mass="30618">MNQNSLRPVATAYGRALMSQLSGKMLLLSVIPFLLSVALWGALLWNGLQPVLDHMHALFTEYGWFSASGSWLSALGLGFLKTVIVPLLAVLFLLPLMVVTSLLFMGVVAMPAIVRHVARRQFPQLEMKKGGSFIGSLLVNLSGFVIFVPLWLLSLPLYAIAPVAVIAQAALWGWLTARVMSYDALADHASEDERIEIARRHKRQLMIIGIASGAAGALPGIVWIGGTIVAVFLFPFLAALSIWLYVVIFIFTGLWFQYYCMQALADLRAERGTNVVAAAM</sequence>
<comment type="subcellular location">
    <subcellularLocation>
        <location evidence="1">Membrane</location>
        <topology evidence="1">Multi-pass membrane protein</topology>
    </subcellularLocation>
</comment>
<dbReference type="OrthoDB" id="8565703at2"/>